<dbReference type="OrthoDB" id="9801622at2"/>
<evidence type="ECO:0000256" key="4">
    <source>
        <dbReference type="ARBA" id="ARBA00022989"/>
    </source>
</evidence>
<organism evidence="8 9">
    <name type="scientific">Bradymonas sediminis</name>
    <dbReference type="NCBI Taxonomy" id="1548548"/>
    <lineage>
        <taxon>Bacteria</taxon>
        <taxon>Deltaproteobacteria</taxon>
        <taxon>Bradymonadales</taxon>
        <taxon>Bradymonadaceae</taxon>
        <taxon>Bradymonas</taxon>
    </lineage>
</organism>
<reference evidence="8 9" key="1">
    <citation type="submission" date="2018-06" db="EMBL/GenBank/DDBJ databases">
        <title>Lujinxingia sediminis gen. nov. sp. nov., a new facultative anaerobic member of the class Deltaproteobacteria, and proposal of Lujinxingaceae fam. nov.</title>
        <authorList>
            <person name="Guo L.-Y."/>
            <person name="Li C.-M."/>
            <person name="Wang S."/>
            <person name="Du Z.-J."/>
        </authorList>
    </citation>
    <scope>NUCLEOTIDE SEQUENCE [LARGE SCALE GENOMIC DNA]</scope>
    <source>
        <strain evidence="8 9">FA350</strain>
    </source>
</reference>
<evidence type="ECO:0000313" key="8">
    <source>
        <dbReference type="EMBL" id="AWV90596.1"/>
    </source>
</evidence>
<dbReference type="SUPFAM" id="SSF48317">
    <property type="entry name" value="Acid phosphatase/Vanadium-dependent haloperoxidase"/>
    <property type="match status" value="1"/>
</dbReference>
<comment type="similarity">
    <text evidence="2">Belongs to the PA-phosphatase related phosphoesterase family.</text>
</comment>
<gene>
    <name evidence="8" type="ORF">DN745_15195</name>
</gene>
<dbReference type="GO" id="GO:0046839">
    <property type="term" value="P:phospholipid dephosphorylation"/>
    <property type="evidence" value="ECO:0007669"/>
    <property type="project" value="TreeGrafter"/>
</dbReference>
<feature type="transmembrane region" description="Helical" evidence="7">
    <location>
        <begin position="276"/>
        <end position="294"/>
    </location>
</feature>
<keyword evidence="9" id="KW-1185">Reference proteome</keyword>
<feature type="region of interest" description="Disordered" evidence="6">
    <location>
        <begin position="44"/>
        <end position="72"/>
    </location>
</feature>
<dbReference type="SMART" id="SM00014">
    <property type="entry name" value="acidPPc"/>
    <property type="match status" value="1"/>
</dbReference>
<dbReference type="AlphaFoldDB" id="A0A2Z4FPD9"/>
<evidence type="ECO:0000256" key="3">
    <source>
        <dbReference type="ARBA" id="ARBA00022692"/>
    </source>
</evidence>
<evidence type="ECO:0000256" key="1">
    <source>
        <dbReference type="ARBA" id="ARBA00004141"/>
    </source>
</evidence>
<evidence type="ECO:0000256" key="7">
    <source>
        <dbReference type="SAM" id="Phobius"/>
    </source>
</evidence>
<dbReference type="GO" id="GO:0016020">
    <property type="term" value="C:membrane"/>
    <property type="evidence" value="ECO:0007669"/>
    <property type="project" value="UniProtKB-SubCell"/>
</dbReference>
<feature type="transmembrane region" description="Helical" evidence="7">
    <location>
        <begin position="84"/>
        <end position="104"/>
    </location>
</feature>
<dbReference type="GO" id="GO:0008195">
    <property type="term" value="F:phosphatidate phosphatase activity"/>
    <property type="evidence" value="ECO:0007669"/>
    <property type="project" value="TreeGrafter"/>
</dbReference>
<dbReference type="Gene3D" id="1.20.144.10">
    <property type="entry name" value="Phosphatidic acid phosphatase type 2/haloperoxidase"/>
    <property type="match status" value="1"/>
</dbReference>
<dbReference type="CDD" id="cd03394">
    <property type="entry name" value="PAP2_like_5"/>
    <property type="match status" value="1"/>
</dbReference>
<evidence type="ECO:0000313" key="9">
    <source>
        <dbReference type="Proteomes" id="UP000249799"/>
    </source>
</evidence>
<dbReference type="KEGG" id="bsed:DN745_15195"/>
<keyword evidence="4 7" id="KW-1133">Transmembrane helix</keyword>
<dbReference type="PANTHER" id="PTHR10165">
    <property type="entry name" value="LIPID PHOSPHATE PHOSPHATASE"/>
    <property type="match status" value="1"/>
</dbReference>
<dbReference type="EMBL" id="CP030032">
    <property type="protein sequence ID" value="AWV90596.1"/>
    <property type="molecule type" value="Genomic_DNA"/>
</dbReference>
<evidence type="ECO:0000256" key="6">
    <source>
        <dbReference type="SAM" id="MobiDB-lite"/>
    </source>
</evidence>
<accession>A0A2Z4FPD9</accession>
<dbReference type="GO" id="GO:0006644">
    <property type="term" value="P:phospholipid metabolic process"/>
    <property type="evidence" value="ECO:0007669"/>
    <property type="project" value="InterPro"/>
</dbReference>
<protein>
    <submittedName>
        <fullName evidence="8">Uncharacterized protein</fullName>
    </submittedName>
</protein>
<dbReference type="Proteomes" id="UP000249799">
    <property type="component" value="Chromosome"/>
</dbReference>
<sequence length="332" mass="34988">MRSTQRFGALFSLFICLQLTLLPGQLFGQDLASDSESLAADAVSSEASIPASESEDAQISTRVGPKEDTLPVPTWSSEWGRPGLLGLGVTGLLGASAAVINLAVDPVETPNWRGPILLDGFVHESLRASSPQGRDLAALTSDVLVGSLIAAPLIIEPALLWYKGDDASVATRMTAINMQSMAVAFFATTALKYTVGRARPPLDACWDSPGEDCEDREALSFPSGHTSMAFAGAGLVCLNHEMLNPLGGAWDDIACYTALSAATATGVLRMVAHKHYMSDVLAGAAIGVLSGYVLPKWLYFGFDGESGLLAKHDVMVSPSVGELNGIRVSFTW</sequence>
<comment type="subcellular location">
    <subcellularLocation>
        <location evidence="1">Membrane</location>
        <topology evidence="1">Multi-pass membrane protein</topology>
    </subcellularLocation>
</comment>
<dbReference type="InterPro" id="IPR043216">
    <property type="entry name" value="PAP-like"/>
</dbReference>
<name>A0A2Z4FPD9_9DELT</name>
<dbReference type="PANTHER" id="PTHR10165:SF35">
    <property type="entry name" value="RE23632P"/>
    <property type="match status" value="1"/>
</dbReference>
<proteinExistence type="inferred from homology"/>
<dbReference type="InterPro" id="IPR000326">
    <property type="entry name" value="PAP2/HPO"/>
</dbReference>
<evidence type="ECO:0000256" key="2">
    <source>
        <dbReference type="ARBA" id="ARBA00008816"/>
    </source>
</evidence>
<dbReference type="Pfam" id="PF01569">
    <property type="entry name" value="PAP2"/>
    <property type="match status" value="1"/>
</dbReference>
<dbReference type="RefSeq" id="WP_111336133.1">
    <property type="nucleotide sequence ID" value="NZ_CP030032.1"/>
</dbReference>
<dbReference type="InterPro" id="IPR036938">
    <property type="entry name" value="PAP2/HPO_sf"/>
</dbReference>
<keyword evidence="3 7" id="KW-0812">Transmembrane</keyword>
<keyword evidence="5 7" id="KW-0472">Membrane</keyword>
<evidence type="ECO:0000256" key="5">
    <source>
        <dbReference type="ARBA" id="ARBA00023136"/>
    </source>
</evidence>